<reference evidence="2" key="1">
    <citation type="journal article" date="2021" name="Sci. Adv.">
        <title>The American lobster genome reveals insights on longevity, neural, and immune adaptations.</title>
        <authorList>
            <person name="Polinski J.M."/>
            <person name="Zimin A.V."/>
            <person name="Clark K.F."/>
            <person name="Kohn A.B."/>
            <person name="Sadowski N."/>
            <person name="Timp W."/>
            <person name="Ptitsyn A."/>
            <person name="Khanna P."/>
            <person name="Romanova D.Y."/>
            <person name="Williams P."/>
            <person name="Greenwood S.J."/>
            <person name="Moroz L.L."/>
            <person name="Walt D.R."/>
            <person name="Bodnar A.G."/>
        </authorList>
    </citation>
    <scope>NUCLEOTIDE SEQUENCE</scope>
    <source>
        <strain evidence="2">GMGI-L3</strain>
    </source>
</reference>
<name>A0A8J5JYL3_HOMAM</name>
<feature type="non-terminal residue" evidence="2">
    <location>
        <position position="450"/>
    </location>
</feature>
<evidence type="ECO:0000256" key="1">
    <source>
        <dbReference type="SAM" id="SignalP"/>
    </source>
</evidence>
<dbReference type="AlphaFoldDB" id="A0A8J5JYL3"/>
<dbReference type="InterPro" id="IPR036116">
    <property type="entry name" value="FN3_sf"/>
</dbReference>
<comment type="caution">
    <text evidence="2">The sequence shown here is derived from an EMBL/GenBank/DDBJ whole genome shotgun (WGS) entry which is preliminary data.</text>
</comment>
<dbReference type="Proteomes" id="UP000747542">
    <property type="component" value="Unassembled WGS sequence"/>
</dbReference>
<dbReference type="InterPro" id="IPR013783">
    <property type="entry name" value="Ig-like_fold"/>
</dbReference>
<organism evidence="2 3">
    <name type="scientific">Homarus americanus</name>
    <name type="common">American lobster</name>
    <dbReference type="NCBI Taxonomy" id="6706"/>
    <lineage>
        <taxon>Eukaryota</taxon>
        <taxon>Metazoa</taxon>
        <taxon>Ecdysozoa</taxon>
        <taxon>Arthropoda</taxon>
        <taxon>Crustacea</taxon>
        <taxon>Multicrustacea</taxon>
        <taxon>Malacostraca</taxon>
        <taxon>Eumalacostraca</taxon>
        <taxon>Eucarida</taxon>
        <taxon>Decapoda</taxon>
        <taxon>Pleocyemata</taxon>
        <taxon>Astacidea</taxon>
        <taxon>Nephropoidea</taxon>
        <taxon>Nephropidae</taxon>
        <taxon>Homarus</taxon>
    </lineage>
</organism>
<keyword evidence="1" id="KW-0732">Signal</keyword>
<proteinExistence type="predicted"/>
<protein>
    <recommendedName>
        <fullName evidence="4">Fibronectin type-III domain-containing protein</fullName>
    </recommendedName>
</protein>
<dbReference type="EMBL" id="JAHLQT010026055">
    <property type="protein sequence ID" value="KAG7163994.1"/>
    <property type="molecule type" value="Genomic_DNA"/>
</dbReference>
<evidence type="ECO:0008006" key="4">
    <source>
        <dbReference type="Google" id="ProtNLM"/>
    </source>
</evidence>
<feature type="chain" id="PRO_5035246749" description="Fibronectin type-III domain-containing protein" evidence="1">
    <location>
        <begin position="21"/>
        <end position="450"/>
    </location>
</feature>
<dbReference type="SUPFAM" id="SSF49265">
    <property type="entry name" value="Fibronectin type III"/>
    <property type="match status" value="1"/>
</dbReference>
<keyword evidence="3" id="KW-1185">Reference proteome</keyword>
<evidence type="ECO:0000313" key="3">
    <source>
        <dbReference type="Proteomes" id="UP000747542"/>
    </source>
</evidence>
<accession>A0A8J5JYL3</accession>
<evidence type="ECO:0000313" key="2">
    <source>
        <dbReference type="EMBL" id="KAG7163994.1"/>
    </source>
</evidence>
<feature type="signal peptide" evidence="1">
    <location>
        <begin position="1"/>
        <end position="20"/>
    </location>
</feature>
<gene>
    <name evidence="2" type="ORF">Hamer_G014453</name>
</gene>
<sequence length="450" mass="50614">MTRRWSVWWVASWACVTLLALHLPCLVVGDASITSTTTTFPRPVECAPSNYGTVVEAESEEWCTKVVQLTSLPDFCLQDLQDHHTNVTFTLVNTNTSSSNVSIQRHKVVGDKVEIYLKASQAGRYFIYCSNEQGDSDSFNELVRVGYKPLDVASWWCCYYNWQMLQCQWSMPYNPAQTRDYQPYLVISLSSSISRRRIQDTEEDITGGKNIPNVYLLPSVLPDPVSNLTLEAAETGRVLRAEWSTPQPLIQFPANLTYRVDYRLADSTCSACSWTTGDVGECNSERCEATVEVEYWGQQYLVCVRLRSGAATYTLDDDIWWSKCSNMNTDTPPSVPDSSPVVGPGTFQVSNNIPELRDLTLAWQLVPPLLHNGPNFSYVVVAENSEGRSSVTSVVKVEATSDLPDPPVLPVVVYHQQQHLYELRWSNESELGNRYTVYVCMDDLKNSAPC</sequence>
<dbReference type="Gene3D" id="2.60.40.10">
    <property type="entry name" value="Immunoglobulins"/>
    <property type="match status" value="1"/>
</dbReference>